<protein>
    <recommendedName>
        <fullName evidence="4">Glycolipid transfer protein domain-containing protein</fullName>
    </recommendedName>
</protein>
<proteinExistence type="inferred from homology"/>
<evidence type="ECO:0000313" key="5">
    <source>
        <dbReference type="EMBL" id="QHN79620.1"/>
    </source>
</evidence>
<reference evidence="6 7" key="1">
    <citation type="submission" date="2019-01" db="EMBL/GenBank/DDBJ databases">
        <title>Sequencing of cultivated peanut Arachis hypogaea provides insights into genome evolution and oil improvement.</title>
        <authorList>
            <person name="Chen X."/>
        </authorList>
    </citation>
    <scope>NUCLEOTIDE SEQUENCE [LARGE SCALE GENOMIC DNA]</scope>
    <source>
        <strain evidence="7">cv. Fuhuasheng</strain>
        <strain evidence="6">GDAAS-fuhuasheng2018</strain>
        <tissue evidence="6">Leaves</tissue>
    </source>
</reference>
<evidence type="ECO:0000259" key="4">
    <source>
        <dbReference type="Pfam" id="PF08718"/>
    </source>
</evidence>
<dbReference type="GO" id="GO:1902388">
    <property type="term" value="F:ceramide 1-phosphate transfer activity"/>
    <property type="evidence" value="ECO:0007669"/>
    <property type="project" value="TreeGrafter"/>
</dbReference>
<organism evidence="6 7">
    <name type="scientific">Arachis hypogaea</name>
    <name type="common">Peanut</name>
    <dbReference type="NCBI Taxonomy" id="3818"/>
    <lineage>
        <taxon>Eukaryota</taxon>
        <taxon>Viridiplantae</taxon>
        <taxon>Streptophyta</taxon>
        <taxon>Embryophyta</taxon>
        <taxon>Tracheophyta</taxon>
        <taxon>Spermatophyta</taxon>
        <taxon>Magnoliopsida</taxon>
        <taxon>eudicotyledons</taxon>
        <taxon>Gunneridae</taxon>
        <taxon>Pentapetalae</taxon>
        <taxon>rosids</taxon>
        <taxon>fabids</taxon>
        <taxon>Fabales</taxon>
        <taxon>Fabaceae</taxon>
        <taxon>Papilionoideae</taxon>
        <taxon>50 kb inversion clade</taxon>
        <taxon>dalbergioids sensu lato</taxon>
        <taxon>Dalbergieae</taxon>
        <taxon>Pterocarpus clade</taxon>
        <taxon>Arachis</taxon>
    </lineage>
</organism>
<dbReference type="AlphaFoldDB" id="A0A444XVW7"/>
<sequence length="226" mass="24984">MMNGVEVIMDTSSTSIVKLPDPAVVAATTSSPLSAIAEAFEHLAKLLNRGDLPLDAFYEACSFVSVLFNCLGFAFKFAELEYVAKLEGLMEASPACGTLKDVIEVDVASKTVKSPGSYSRNLRRVRQGVDLVRAIFEQLLATDDSCLKEIASSAYAQICAPYHTWAVRTAVHAGMYTLPTRDQLFLRLNETEKSAETKMKRYINAATPVIEYIDKLYLSRKIPLNW</sequence>
<dbReference type="GO" id="GO:0016020">
    <property type="term" value="C:membrane"/>
    <property type="evidence" value="ECO:0007669"/>
    <property type="project" value="TreeGrafter"/>
</dbReference>
<gene>
    <name evidence="6" type="ORF">Ahy_B09g099826</name>
    <name evidence="5" type="ORF">DS421_19g671510</name>
</gene>
<dbReference type="InterPro" id="IPR036497">
    <property type="entry name" value="GLTP_sf"/>
</dbReference>
<reference evidence="5 8" key="2">
    <citation type="submission" date="2020-01" db="EMBL/GenBank/DDBJ databases">
        <title>Genome sequence of Arachis hypogaea, cultivar Shitouqi.</title>
        <authorList>
            <person name="Zhuang W."/>
            <person name="Chen H."/>
            <person name="Varshney R."/>
            <person name="Wang D."/>
            <person name="Ming R."/>
        </authorList>
    </citation>
    <scope>NUCLEOTIDE SEQUENCE [LARGE SCALE GENOMIC DNA]</scope>
    <source>
        <tissue evidence="5">Young leaf</tissue>
    </source>
</reference>
<dbReference type="InterPro" id="IPR014830">
    <property type="entry name" value="Glycolipid_transfer_prot_dom"/>
</dbReference>
<evidence type="ECO:0000313" key="8">
    <source>
        <dbReference type="Proteomes" id="UP000464620"/>
    </source>
</evidence>
<evidence type="ECO:0000256" key="3">
    <source>
        <dbReference type="ARBA" id="ARBA00023055"/>
    </source>
</evidence>
<dbReference type="Proteomes" id="UP000289738">
    <property type="component" value="Chromosome B09"/>
</dbReference>
<dbReference type="GO" id="GO:0005829">
    <property type="term" value="C:cytosol"/>
    <property type="evidence" value="ECO:0007669"/>
    <property type="project" value="TreeGrafter"/>
</dbReference>
<dbReference type="PANTHER" id="PTHR10219:SF28">
    <property type="entry name" value="ACD11 HOMOLOG PROTEIN"/>
    <property type="match status" value="1"/>
</dbReference>
<dbReference type="EMBL" id="CP031001">
    <property type="protein sequence ID" value="QHN79620.1"/>
    <property type="molecule type" value="Genomic_DNA"/>
</dbReference>
<feature type="domain" description="Glycolipid transfer protein" evidence="4">
    <location>
        <begin position="53"/>
        <end position="190"/>
    </location>
</feature>
<comment type="similarity">
    <text evidence="1">Belongs to the GLTP family.</text>
</comment>
<dbReference type="Gene3D" id="1.10.3520.10">
    <property type="entry name" value="Glycolipid transfer protein"/>
    <property type="match status" value="1"/>
</dbReference>
<evidence type="ECO:0000256" key="2">
    <source>
        <dbReference type="ARBA" id="ARBA00022448"/>
    </source>
</evidence>
<dbReference type="SUPFAM" id="SSF110004">
    <property type="entry name" value="Glycolipid transfer protein, GLTP"/>
    <property type="match status" value="1"/>
</dbReference>
<evidence type="ECO:0000313" key="6">
    <source>
        <dbReference type="EMBL" id="RYQ93555.1"/>
    </source>
</evidence>
<evidence type="ECO:0000313" key="7">
    <source>
        <dbReference type="Proteomes" id="UP000289738"/>
    </source>
</evidence>
<dbReference type="EMBL" id="SDMP01000019">
    <property type="protein sequence ID" value="RYQ93555.1"/>
    <property type="molecule type" value="Genomic_DNA"/>
</dbReference>
<dbReference type="FunFam" id="1.10.3520.10:FF:000005">
    <property type="entry name" value="Accelerated cell death 11"/>
    <property type="match status" value="1"/>
</dbReference>
<dbReference type="Pfam" id="PF08718">
    <property type="entry name" value="GLTP"/>
    <property type="match status" value="1"/>
</dbReference>
<keyword evidence="2" id="KW-0813">Transport</keyword>
<dbReference type="GO" id="GO:1902387">
    <property type="term" value="F:ceramide 1-phosphate binding"/>
    <property type="evidence" value="ECO:0007669"/>
    <property type="project" value="TreeGrafter"/>
</dbReference>
<dbReference type="STRING" id="3818.A0A444XVW7"/>
<dbReference type="Proteomes" id="UP000464620">
    <property type="component" value="Chromosome B09"/>
</dbReference>
<evidence type="ECO:0000256" key="1">
    <source>
        <dbReference type="ARBA" id="ARBA00007148"/>
    </source>
</evidence>
<dbReference type="PANTHER" id="PTHR10219">
    <property type="entry name" value="GLYCOLIPID TRANSFER PROTEIN-RELATED"/>
    <property type="match status" value="1"/>
</dbReference>
<name>A0A444XVW7_ARAHY</name>
<keyword evidence="7" id="KW-1185">Reference proteome</keyword>
<keyword evidence="3" id="KW-0445">Lipid transport</keyword>
<accession>A0A444XVW7</accession>